<dbReference type="AlphaFoldDB" id="A0A6V8SIT3"/>
<evidence type="ECO:0000256" key="1">
    <source>
        <dbReference type="SAM" id="Phobius"/>
    </source>
</evidence>
<dbReference type="Proteomes" id="UP000580568">
    <property type="component" value="Unassembled WGS sequence"/>
</dbReference>
<comment type="caution">
    <text evidence="2">The sequence shown here is derived from an EMBL/GenBank/DDBJ whole genome shotgun (WGS) entry which is preliminary data.</text>
</comment>
<feature type="transmembrane region" description="Helical" evidence="1">
    <location>
        <begin position="58"/>
        <end position="75"/>
    </location>
</feature>
<feature type="transmembrane region" description="Helical" evidence="1">
    <location>
        <begin position="6"/>
        <end position="23"/>
    </location>
</feature>
<organism evidence="2 3">
    <name type="scientific">Clostridium fungisolvens</name>
    <dbReference type="NCBI Taxonomy" id="1604897"/>
    <lineage>
        <taxon>Bacteria</taxon>
        <taxon>Bacillati</taxon>
        <taxon>Bacillota</taxon>
        <taxon>Clostridia</taxon>
        <taxon>Eubacteriales</taxon>
        <taxon>Clostridiaceae</taxon>
        <taxon>Clostridium</taxon>
    </lineage>
</organism>
<gene>
    <name evidence="2" type="ORF">bsdtw1_01124</name>
</gene>
<keyword evidence="1" id="KW-1133">Transmembrane helix</keyword>
<reference evidence="2 3" key="1">
    <citation type="submission" date="2020-07" db="EMBL/GenBank/DDBJ databases">
        <title>A new beta-1,3-glucan-decomposing anaerobic bacterium isolated from anoxic soil subjected to biological soil disinfestation.</title>
        <authorList>
            <person name="Ueki A."/>
            <person name="Tonouchi A."/>
        </authorList>
    </citation>
    <scope>NUCLEOTIDE SEQUENCE [LARGE SCALE GENOMIC DNA]</scope>
    <source>
        <strain evidence="2 3">TW1</strain>
    </source>
</reference>
<dbReference type="EMBL" id="BLZR01000001">
    <property type="protein sequence ID" value="GFP75058.1"/>
    <property type="molecule type" value="Genomic_DNA"/>
</dbReference>
<accession>A0A6V8SIT3</accession>
<dbReference type="RefSeq" id="WP_183276590.1">
    <property type="nucleotide sequence ID" value="NZ_BLZR01000001.1"/>
</dbReference>
<keyword evidence="1" id="KW-0472">Membrane</keyword>
<keyword evidence="3" id="KW-1185">Reference proteome</keyword>
<name>A0A6V8SIT3_9CLOT</name>
<evidence type="ECO:0000313" key="3">
    <source>
        <dbReference type="Proteomes" id="UP000580568"/>
    </source>
</evidence>
<keyword evidence="1" id="KW-0812">Transmembrane</keyword>
<evidence type="ECO:0000313" key="2">
    <source>
        <dbReference type="EMBL" id="GFP75058.1"/>
    </source>
</evidence>
<protein>
    <submittedName>
        <fullName evidence="2">Uncharacterized protein</fullName>
    </submittedName>
</protein>
<proteinExistence type="predicted"/>
<feature type="transmembrane region" description="Helical" evidence="1">
    <location>
        <begin position="30"/>
        <end position="46"/>
    </location>
</feature>
<sequence>MNIKQIITASAFLLIALLVLKNYISIKKPYNYLVVAFIVPAILFQTPLTNKISTNLETIFAGVYLICSFVLLFSYNHSLIKKKK</sequence>